<protein>
    <submittedName>
        <fullName evidence="1">Uncharacterized conserved protein YecE, DUF72 family</fullName>
    </submittedName>
</protein>
<gene>
    <name evidence="1" type="ORF">SAMN06295960_0726</name>
</gene>
<organism evidence="1 2">
    <name type="scientific">Paenibacillus aquistagni</name>
    <dbReference type="NCBI Taxonomy" id="1852522"/>
    <lineage>
        <taxon>Bacteria</taxon>
        <taxon>Bacillati</taxon>
        <taxon>Bacillota</taxon>
        <taxon>Bacilli</taxon>
        <taxon>Bacillales</taxon>
        <taxon>Paenibacillaceae</taxon>
        <taxon>Paenibacillus</taxon>
    </lineage>
</organism>
<reference evidence="1 2" key="1">
    <citation type="submission" date="2017-04" db="EMBL/GenBank/DDBJ databases">
        <authorList>
            <person name="Afonso C.L."/>
            <person name="Miller P.J."/>
            <person name="Scott M.A."/>
            <person name="Spackman E."/>
            <person name="Goraichik I."/>
            <person name="Dimitrov K.M."/>
            <person name="Suarez D.L."/>
            <person name="Swayne D.E."/>
        </authorList>
    </citation>
    <scope>NUCLEOTIDE SEQUENCE [LARGE SCALE GENOMIC DNA]</scope>
    <source>
        <strain evidence="1 2">11</strain>
    </source>
</reference>
<dbReference type="InterPro" id="IPR002763">
    <property type="entry name" value="DUF72"/>
</dbReference>
<dbReference type="AlphaFoldDB" id="A0A1X7IRC5"/>
<dbReference type="Gene3D" id="3.20.20.410">
    <property type="entry name" value="Protein of unknown function UPF0759"/>
    <property type="match status" value="1"/>
</dbReference>
<dbReference type="RefSeq" id="WP_085492963.1">
    <property type="nucleotide sequence ID" value="NZ_FXAZ01000001.1"/>
</dbReference>
<dbReference type="OrthoDB" id="9780310at2"/>
<dbReference type="STRING" id="1852522.SAMN06295960_0726"/>
<dbReference type="SUPFAM" id="SSF117396">
    <property type="entry name" value="TM1631-like"/>
    <property type="match status" value="1"/>
</dbReference>
<dbReference type="PANTHER" id="PTHR30348:SF13">
    <property type="entry name" value="UPF0759 PROTEIN YUNF"/>
    <property type="match status" value="1"/>
</dbReference>
<dbReference type="InterPro" id="IPR036520">
    <property type="entry name" value="UPF0759_sf"/>
</dbReference>
<proteinExistence type="predicted"/>
<dbReference type="Pfam" id="PF01904">
    <property type="entry name" value="DUF72"/>
    <property type="match status" value="1"/>
</dbReference>
<evidence type="ECO:0000313" key="2">
    <source>
        <dbReference type="Proteomes" id="UP000193834"/>
    </source>
</evidence>
<name>A0A1X7IRC5_9BACL</name>
<dbReference type="EMBL" id="FXAZ01000001">
    <property type="protein sequence ID" value="SMG17699.1"/>
    <property type="molecule type" value="Genomic_DNA"/>
</dbReference>
<dbReference type="PANTHER" id="PTHR30348">
    <property type="entry name" value="UNCHARACTERIZED PROTEIN YECE"/>
    <property type="match status" value="1"/>
</dbReference>
<sequence length="282" mass="32931">MIHIGLAGWGDHDDLYAEGTRSKDKLSRYAAHFQVVECDSTFYAIPSQSVVERWIETVPEPFGYVVKAYQGMTGHRTYKPYYESGKEMYQAFVEMVAPIQAAGKLSAVLMQVPPWFDCTRTHVDILRRAREWLQDLPVALEFRHQSWFRDEMREKTLEFMREEQWIHSVCDEPQVSEGSIPIVLESTDEQMTIVRFHGRNASGWVKQEDKDWREVRYLYQYSEAELSEWVDHVIWLEQHSKQVVVIFNNNSGGHAARNAKQFMELLGQHTAPLAPRQISLFD</sequence>
<evidence type="ECO:0000313" key="1">
    <source>
        <dbReference type="EMBL" id="SMG17699.1"/>
    </source>
</evidence>
<accession>A0A1X7IRC5</accession>
<keyword evidence="2" id="KW-1185">Reference proteome</keyword>
<dbReference type="Proteomes" id="UP000193834">
    <property type="component" value="Unassembled WGS sequence"/>
</dbReference>